<proteinExistence type="predicted"/>
<dbReference type="PANTHER" id="PTHR34472">
    <property type="entry name" value="SULFUR CARRIER PROTEIN THIS"/>
    <property type="match status" value="1"/>
</dbReference>
<dbReference type="RefSeq" id="WP_345125177.1">
    <property type="nucleotide sequence ID" value="NZ_BAABDI010000018.1"/>
</dbReference>
<protein>
    <recommendedName>
        <fullName evidence="3">Sulfur carrier protein ThiS</fullName>
    </recommendedName>
</protein>
<dbReference type="SUPFAM" id="SSF54285">
    <property type="entry name" value="MoaD/ThiS"/>
    <property type="match status" value="1"/>
</dbReference>
<dbReference type="Pfam" id="PF02597">
    <property type="entry name" value="ThiS"/>
    <property type="match status" value="1"/>
</dbReference>
<evidence type="ECO:0000313" key="2">
    <source>
        <dbReference type="Proteomes" id="UP001501556"/>
    </source>
</evidence>
<dbReference type="InterPro" id="IPR010035">
    <property type="entry name" value="Thi_S"/>
</dbReference>
<reference evidence="2" key="1">
    <citation type="journal article" date="2019" name="Int. J. Syst. Evol. Microbiol.">
        <title>The Global Catalogue of Microorganisms (GCM) 10K type strain sequencing project: providing services to taxonomists for standard genome sequencing and annotation.</title>
        <authorList>
            <consortium name="The Broad Institute Genomics Platform"/>
            <consortium name="The Broad Institute Genome Sequencing Center for Infectious Disease"/>
            <person name="Wu L."/>
            <person name="Ma J."/>
        </authorList>
    </citation>
    <scope>NUCLEOTIDE SEQUENCE [LARGE SCALE GENOMIC DNA]</scope>
    <source>
        <strain evidence="2">JCM 17217</strain>
    </source>
</reference>
<organism evidence="1 2">
    <name type="scientific">Hymenobacter antarcticus</name>
    <dbReference type="NCBI Taxonomy" id="486270"/>
    <lineage>
        <taxon>Bacteria</taxon>
        <taxon>Pseudomonadati</taxon>
        <taxon>Bacteroidota</taxon>
        <taxon>Cytophagia</taxon>
        <taxon>Cytophagales</taxon>
        <taxon>Hymenobacteraceae</taxon>
        <taxon>Hymenobacter</taxon>
    </lineage>
</organism>
<accession>A0ABP7QC51</accession>
<dbReference type="InterPro" id="IPR003749">
    <property type="entry name" value="ThiS/MoaD-like"/>
</dbReference>
<dbReference type="PANTHER" id="PTHR34472:SF1">
    <property type="entry name" value="SULFUR CARRIER PROTEIN THIS"/>
    <property type="match status" value="1"/>
</dbReference>
<dbReference type="InterPro" id="IPR012675">
    <property type="entry name" value="Beta-grasp_dom_sf"/>
</dbReference>
<name>A0ABP7QC51_9BACT</name>
<gene>
    <name evidence="1" type="ORF">GCM10022407_26690</name>
</gene>
<evidence type="ECO:0008006" key="3">
    <source>
        <dbReference type="Google" id="ProtNLM"/>
    </source>
</evidence>
<comment type="caution">
    <text evidence="1">The sequence shown here is derived from an EMBL/GenBank/DDBJ whole genome shotgun (WGS) entry which is preliminary data.</text>
</comment>
<sequence length="67" mass="7051">MVCYVNDSPQPVPPAGTLLQVLAALALAETRGIAVALNDHVVPRGAWPDQPIQAHDRITVIRATQGG</sequence>
<dbReference type="Gene3D" id="3.10.20.30">
    <property type="match status" value="1"/>
</dbReference>
<keyword evidence="2" id="KW-1185">Reference proteome</keyword>
<evidence type="ECO:0000313" key="1">
    <source>
        <dbReference type="EMBL" id="GAA3980105.1"/>
    </source>
</evidence>
<dbReference type="NCBIfam" id="TIGR01683">
    <property type="entry name" value="thiS"/>
    <property type="match status" value="1"/>
</dbReference>
<dbReference type="Proteomes" id="UP001501556">
    <property type="component" value="Unassembled WGS sequence"/>
</dbReference>
<dbReference type="InterPro" id="IPR016155">
    <property type="entry name" value="Mopterin_synth/thiamin_S_b"/>
</dbReference>
<dbReference type="CDD" id="cd00565">
    <property type="entry name" value="Ubl_ThiS"/>
    <property type="match status" value="1"/>
</dbReference>
<dbReference type="EMBL" id="BAABDI010000018">
    <property type="protein sequence ID" value="GAA3980105.1"/>
    <property type="molecule type" value="Genomic_DNA"/>
</dbReference>